<dbReference type="OrthoDB" id="9797674at2"/>
<dbReference type="GO" id="GO:0005886">
    <property type="term" value="C:plasma membrane"/>
    <property type="evidence" value="ECO:0007669"/>
    <property type="project" value="UniProtKB-SubCell"/>
</dbReference>
<comment type="similarity">
    <text evidence="2">Belongs to the UPF0053 family.</text>
</comment>
<dbReference type="InterPro" id="IPR005170">
    <property type="entry name" value="Transptr-assoc_dom"/>
</dbReference>
<dbReference type="Pfam" id="PF00571">
    <property type="entry name" value="CBS"/>
    <property type="match status" value="2"/>
</dbReference>
<keyword evidence="5" id="KW-0677">Repeat</keyword>
<dbReference type="InterPro" id="IPR046342">
    <property type="entry name" value="CBS_dom_sf"/>
</dbReference>
<evidence type="ECO:0000256" key="11">
    <source>
        <dbReference type="PROSITE-ProRule" id="PRU00703"/>
    </source>
</evidence>
<proteinExistence type="inferred from homology"/>
<dbReference type="PANTHER" id="PTHR43099">
    <property type="entry name" value="UPF0053 PROTEIN YRKA"/>
    <property type="match status" value="1"/>
</dbReference>
<dbReference type="InterPro" id="IPR044751">
    <property type="entry name" value="Ion_transp-like_CBS"/>
</dbReference>
<dbReference type="SUPFAM" id="SSF54631">
    <property type="entry name" value="CBS-domain pair"/>
    <property type="match status" value="1"/>
</dbReference>
<reference evidence="16 17" key="1">
    <citation type="submission" date="2010-06" db="EMBL/GenBank/DDBJ databases">
        <title>Complete sequence of chromosome of Nitrosococcus watsoni C-113.</title>
        <authorList>
            <consortium name="US DOE Joint Genome Institute"/>
            <person name="Lucas S."/>
            <person name="Copeland A."/>
            <person name="Lapidus A."/>
            <person name="Cheng J.-F."/>
            <person name="Bruce D."/>
            <person name="Goodwin L."/>
            <person name="Pitluck S."/>
            <person name="Malfatti S.A."/>
            <person name="Chain P.S.G."/>
            <person name="Land M."/>
            <person name="Hauser L."/>
            <person name="Kyrpides N."/>
            <person name="Ivanova N."/>
            <person name="Cambell M.A."/>
            <person name="Heidelberg J.F."/>
            <person name="Klotz M.G."/>
            <person name="Woyke T."/>
        </authorList>
    </citation>
    <scope>NUCLEOTIDE SEQUENCE [LARGE SCALE GENOMIC DNA]</scope>
    <source>
        <strain evidence="16 17">C-113</strain>
    </source>
</reference>
<comment type="subcellular location">
    <subcellularLocation>
        <location evidence="1">Cell membrane</location>
        <topology evidence="1">Multi-pass membrane protein</topology>
    </subcellularLocation>
</comment>
<feature type="transmembrane region" description="Helical" evidence="13">
    <location>
        <begin position="62"/>
        <end position="81"/>
    </location>
</feature>
<dbReference type="SUPFAM" id="SSF56176">
    <property type="entry name" value="FAD-binding/transporter-associated domain-like"/>
    <property type="match status" value="1"/>
</dbReference>
<dbReference type="InterPro" id="IPR000644">
    <property type="entry name" value="CBS_dom"/>
</dbReference>
<keyword evidence="7 11" id="KW-0129">CBS domain</keyword>
<feature type="domain" description="CBS" evidence="14">
    <location>
        <begin position="225"/>
        <end position="284"/>
    </location>
</feature>
<evidence type="ECO:0000313" key="16">
    <source>
        <dbReference type="EMBL" id="ADJ27081.1"/>
    </source>
</evidence>
<protein>
    <recommendedName>
        <fullName evidence="10">Magnesium and cobalt efflux protein CorC</fullName>
    </recommendedName>
</protein>
<feature type="transmembrane region" description="Helical" evidence="13">
    <location>
        <begin position="6"/>
        <end position="28"/>
    </location>
</feature>
<keyword evidence="6 12" id="KW-1133">Transmembrane helix</keyword>
<name>D8K886_NITWC</name>
<organism evidence="16 17">
    <name type="scientific">Nitrosococcus watsoni (strain C-113)</name>
    <dbReference type="NCBI Taxonomy" id="105559"/>
    <lineage>
        <taxon>Bacteria</taxon>
        <taxon>Pseudomonadati</taxon>
        <taxon>Pseudomonadota</taxon>
        <taxon>Gammaproteobacteria</taxon>
        <taxon>Chromatiales</taxon>
        <taxon>Chromatiaceae</taxon>
        <taxon>Nitrosococcus</taxon>
    </lineage>
</organism>
<dbReference type="SMART" id="SM01091">
    <property type="entry name" value="CorC_HlyC"/>
    <property type="match status" value="1"/>
</dbReference>
<dbReference type="InterPro" id="IPR036318">
    <property type="entry name" value="FAD-bd_PCMH-like_sf"/>
</dbReference>
<dbReference type="Pfam" id="PF03471">
    <property type="entry name" value="CorC_HlyC"/>
    <property type="match status" value="1"/>
</dbReference>
<dbReference type="Gene3D" id="3.30.465.10">
    <property type="match status" value="1"/>
</dbReference>
<evidence type="ECO:0000256" key="7">
    <source>
        <dbReference type="ARBA" id="ARBA00023122"/>
    </source>
</evidence>
<dbReference type="InterPro" id="IPR002550">
    <property type="entry name" value="CNNM"/>
</dbReference>
<dbReference type="PROSITE" id="PS51371">
    <property type="entry name" value="CBS"/>
    <property type="match status" value="2"/>
</dbReference>
<keyword evidence="4 12" id="KW-0812">Transmembrane</keyword>
<dbReference type="Proteomes" id="UP000000393">
    <property type="component" value="Chromosome"/>
</dbReference>
<evidence type="ECO:0000256" key="10">
    <source>
        <dbReference type="ARBA" id="ARBA00040729"/>
    </source>
</evidence>
<evidence type="ECO:0000259" key="15">
    <source>
        <dbReference type="PROSITE" id="PS51846"/>
    </source>
</evidence>
<dbReference type="STRING" id="105559.Nwat_0102"/>
<evidence type="ECO:0000256" key="3">
    <source>
        <dbReference type="ARBA" id="ARBA00022475"/>
    </source>
</evidence>
<dbReference type="AlphaFoldDB" id="D8K886"/>
<dbReference type="PANTHER" id="PTHR43099:SF5">
    <property type="entry name" value="HLYC_CORC FAMILY TRANSPORTER"/>
    <property type="match status" value="1"/>
</dbReference>
<feature type="transmembrane region" description="Helical" evidence="13">
    <location>
        <begin position="152"/>
        <end position="172"/>
    </location>
</feature>
<comment type="function">
    <text evidence="9">Plays a role in the transport of magnesium and cobalt ions.</text>
</comment>
<dbReference type="InterPro" id="IPR016169">
    <property type="entry name" value="FAD-bd_PCMH_sub2"/>
</dbReference>
<dbReference type="eggNOG" id="COG1253">
    <property type="taxonomic scope" value="Bacteria"/>
</dbReference>
<dbReference type="FunFam" id="3.10.580.10:FF:000002">
    <property type="entry name" value="Magnesium/cobalt efflux protein CorC"/>
    <property type="match status" value="1"/>
</dbReference>
<evidence type="ECO:0000256" key="4">
    <source>
        <dbReference type="ARBA" id="ARBA00022692"/>
    </source>
</evidence>
<sequence length="443" mass="48857">MEGWIPVIIIVLLILLNGLFVAAEFAIIGVPRTTIELRAITGEASAIRVQAILRDPIQQDRYIATAQLGITLASLGLGMYGEHVLAQWFAGWLEELNASSWIAVHTLASVLAITILTYFHIVLGEMVPKSLALIYAEGTTLWMARPMRWIQFATYPLVATLNGLGTAILRIIGIERRFTSNHYHTAEELQLIVEESEEGGALNPEAGQMLRELLEFREQTAEEVMVPRVHITGIPMGASPEELSTIIRSTPHTRYPVFDGTLDQIVGLIHIKEILRLLVANHSLHQKNLQVLSFVPETASVDTVLTAMRRAHTHMVVVIDEYGGTSGIVSIEDLCEEVVGEIEEEPGASLAAFVDTQGGLHVPGLWRLDEVGKRLGINFSHKEVDTLGGLVLHLLGREPIVGDTLTYQGIRIMVTALEGRGVKWCVLTLCPDKEKENQLEQQS</sequence>
<dbReference type="GO" id="GO:0050660">
    <property type="term" value="F:flavin adenine dinucleotide binding"/>
    <property type="evidence" value="ECO:0007669"/>
    <property type="project" value="InterPro"/>
</dbReference>
<evidence type="ECO:0000256" key="6">
    <source>
        <dbReference type="ARBA" id="ARBA00022989"/>
    </source>
</evidence>
<evidence type="ECO:0000256" key="8">
    <source>
        <dbReference type="ARBA" id="ARBA00023136"/>
    </source>
</evidence>
<keyword evidence="3" id="KW-1003">Cell membrane</keyword>
<evidence type="ECO:0000313" key="17">
    <source>
        <dbReference type="Proteomes" id="UP000000393"/>
    </source>
</evidence>
<accession>D8K886</accession>
<dbReference type="CDD" id="cd04590">
    <property type="entry name" value="CBS_pair_CorC_HlyC_assoc"/>
    <property type="match status" value="1"/>
</dbReference>
<feature type="domain" description="CBS" evidence="14">
    <location>
        <begin position="285"/>
        <end position="344"/>
    </location>
</feature>
<dbReference type="EMBL" id="CP002086">
    <property type="protein sequence ID" value="ADJ27081.1"/>
    <property type="molecule type" value="Genomic_DNA"/>
</dbReference>
<evidence type="ECO:0000256" key="2">
    <source>
        <dbReference type="ARBA" id="ARBA00006337"/>
    </source>
</evidence>
<keyword evidence="8 12" id="KW-0472">Membrane</keyword>
<dbReference type="HOGENOM" id="CLU_015237_4_0_6"/>
<dbReference type="Pfam" id="PF01595">
    <property type="entry name" value="CNNM"/>
    <property type="match status" value="1"/>
</dbReference>
<feature type="transmembrane region" description="Helical" evidence="13">
    <location>
        <begin position="101"/>
        <end position="123"/>
    </location>
</feature>
<evidence type="ECO:0000256" key="13">
    <source>
        <dbReference type="SAM" id="Phobius"/>
    </source>
</evidence>
<dbReference type="RefSeq" id="WP_013219193.1">
    <property type="nucleotide sequence ID" value="NC_014315.1"/>
</dbReference>
<gene>
    <name evidence="16" type="ordered locus">Nwat_0102</name>
</gene>
<evidence type="ECO:0000256" key="9">
    <source>
        <dbReference type="ARBA" id="ARBA00037273"/>
    </source>
</evidence>
<feature type="domain" description="CNNM transmembrane" evidence="15">
    <location>
        <begin position="1"/>
        <end position="206"/>
    </location>
</feature>
<dbReference type="KEGG" id="nwa:Nwat_0102"/>
<keyword evidence="17" id="KW-1185">Reference proteome</keyword>
<dbReference type="Gene3D" id="3.10.580.10">
    <property type="entry name" value="CBS-domain"/>
    <property type="match status" value="1"/>
</dbReference>
<evidence type="ECO:0000256" key="1">
    <source>
        <dbReference type="ARBA" id="ARBA00004651"/>
    </source>
</evidence>
<evidence type="ECO:0000256" key="5">
    <source>
        <dbReference type="ARBA" id="ARBA00022737"/>
    </source>
</evidence>
<evidence type="ECO:0000259" key="14">
    <source>
        <dbReference type="PROSITE" id="PS51371"/>
    </source>
</evidence>
<dbReference type="InterPro" id="IPR051676">
    <property type="entry name" value="UPF0053_domain"/>
</dbReference>
<dbReference type="PROSITE" id="PS51846">
    <property type="entry name" value="CNNM"/>
    <property type="match status" value="1"/>
</dbReference>
<evidence type="ECO:0000256" key="12">
    <source>
        <dbReference type="PROSITE-ProRule" id="PRU01193"/>
    </source>
</evidence>